<evidence type="ECO:0000259" key="3">
    <source>
        <dbReference type="PROSITE" id="PS50043"/>
    </source>
</evidence>
<dbReference type="Pfam" id="PF13191">
    <property type="entry name" value="AAA_16"/>
    <property type="match status" value="1"/>
</dbReference>
<organism evidence="4 5">
    <name type="scientific">Actinoplanes oblitus</name>
    <dbReference type="NCBI Taxonomy" id="3040509"/>
    <lineage>
        <taxon>Bacteria</taxon>
        <taxon>Bacillati</taxon>
        <taxon>Actinomycetota</taxon>
        <taxon>Actinomycetes</taxon>
        <taxon>Micromonosporales</taxon>
        <taxon>Micromonosporaceae</taxon>
        <taxon>Actinoplanes</taxon>
    </lineage>
</organism>
<dbReference type="SMART" id="SM00421">
    <property type="entry name" value="HTH_LUXR"/>
    <property type="match status" value="1"/>
</dbReference>
<accession>A0ABY8WBC3</accession>
<dbReference type="Gene3D" id="1.10.10.10">
    <property type="entry name" value="Winged helix-like DNA-binding domain superfamily/Winged helix DNA-binding domain"/>
    <property type="match status" value="1"/>
</dbReference>
<sequence length="924" mass="99764">MGLVERDEVLAALDGLLVAAVAGKGRIATVTGSAATGKTALLNTFADRVVDRNALPLTAVGSRAERDLPLGVFGQLLMDAPLVARESRRAMDLLHEGVQSIPADPGGAARLDPQIVHALCAILLDLSQRCPLVIVVDDVDQADPASIVCLSYLARRARFAPMLAVFSHATHPRPHELAAELEAWSRTPHGAHLELAALSPGGVRRLAADSLPDGDADRLAPRWHQLSGGNPLLVTGLIADQRQVAAEGGAPDGVPVAGGHYAQAVVALLHRSDPLPAQVARGVALLPETSLLGQLLGVDAVQLGQALRELTAAGVLRDGDFRHPVAREAVLAEIPDAERRAMHRRAAVLAHYGGAGARVVADQLLGAGRADEPWAVAVLEEAARQDLRDGWVDAAIGYLRLAWQNCPDGPRRAKIMTTMLRAAWRINPGTSTAYLPELTAALRHGFLLGDDALTLARALLWDGRFASARDVIEHLNGVLDELDEDGRTELAIARPLLQCTYPEFFTLLREPSRQQPAAATVGASHRLEAAQALATVLSRGPAEEVSVAMQRILHNSRLDEMSLDAVESALLTLTYGGWSGQAASWCDRFVEEAVTRRAPSRLARLSAIRAEVSLRTGDLPGAVRHARFALDTMPAPSWGVAIGAAVAPLIVAATAMGRYDLARDQLDRPVPEEMFETRYGVHYLQARGRYSMAVGQHQLALRDFERCGELAGRWRLDVPGLVPWRVDAAEALLQLGQPGRARPLIEEQLQRCGRINPRVRGMAMRLYAAISRPEHRPTYLRQAADLQLVDQYEHARALIDLSEAYLALGETRRASMIARRARAVAEKTEAEPLRAKLGGRLTEASGEPRPALPNLASAALALSDAERRVAVLAADGYTNREIAAKLYITVSTVEQHLTKVYRKLRVNRRTDLPTHLFREPAAAG</sequence>
<evidence type="ECO:0000256" key="2">
    <source>
        <dbReference type="ARBA" id="ARBA00022840"/>
    </source>
</evidence>
<dbReference type="InterPro" id="IPR041664">
    <property type="entry name" value="AAA_16"/>
</dbReference>
<evidence type="ECO:0000256" key="1">
    <source>
        <dbReference type="ARBA" id="ARBA00022741"/>
    </source>
</evidence>
<dbReference type="SUPFAM" id="SSF48452">
    <property type="entry name" value="TPR-like"/>
    <property type="match status" value="1"/>
</dbReference>
<proteinExistence type="predicted"/>
<name>A0ABY8WBC3_9ACTN</name>
<dbReference type="InterPro" id="IPR016032">
    <property type="entry name" value="Sig_transdc_resp-reg_C-effctor"/>
</dbReference>
<dbReference type="PANTHER" id="PTHR16305">
    <property type="entry name" value="TESTICULAR SOLUBLE ADENYLYL CYCLASE"/>
    <property type="match status" value="1"/>
</dbReference>
<dbReference type="PANTHER" id="PTHR16305:SF35">
    <property type="entry name" value="TRANSCRIPTIONAL ACTIVATOR DOMAIN"/>
    <property type="match status" value="1"/>
</dbReference>
<dbReference type="Proteomes" id="UP001240150">
    <property type="component" value="Chromosome"/>
</dbReference>
<dbReference type="PROSITE" id="PS50043">
    <property type="entry name" value="HTH_LUXR_2"/>
    <property type="match status" value="1"/>
</dbReference>
<feature type="domain" description="HTH luxR-type" evidence="3">
    <location>
        <begin position="855"/>
        <end position="920"/>
    </location>
</feature>
<protein>
    <submittedName>
        <fullName evidence="4">AAA family ATPase</fullName>
    </submittedName>
</protein>
<dbReference type="Gene3D" id="1.25.40.10">
    <property type="entry name" value="Tetratricopeptide repeat domain"/>
    <property type="match status" value="1"/>
</dbReference>
<dbReference type="EMBL" id="CP126980">
    <property type="protein sequence ID" value="WIM94426.1"/>
    <property type="molecule type" value="Genomic_DNA"/>
</dbReference>
<reference evidence="4 5" key="1">
    <citation type="submission" date="2023-06" db="EMBL/GenBank/DDBJ databases">
        <authorList>
            <person name="Yushchuk O."/>
            <person name="Binda E."/>
            <person name="Ruckert-Reed C."/>
            <person name="Fedorenko V."/>
            <person name="Kalinowski J."/>
            <person name="Marinelli F."/>
        </authorList>
    </citation>
    <scope>NUCLEOTIDE SEQUENCE [LARGE SCALE GENOMIC DNA]</scope>
    <source>
        <strain evidence="4 5">NRRL 3884</strain>
    </source>
</reference>
<keyword evidence="2" id="KW-0067">ATP-binding</keyword>
<gene>
    <name evidence="4" type="ORF">ACTOB_006450</name>
</gene>
<dbReference type="InterPro" id="IPR000792">
    <property type="entry name" value="Tscrpt_reg_LuxR_C"/>
</dbReference>
<keyword evidence="1" id="KW-0547">Nucleotide-binding</keyword>
<dbReference type="PRINTS" id="PR00038">
    <property type="entry name" value="HTHLUXR"/>
</dbReference>
<dbReference type="SUPFAM" id="SSF46894">
    <property type="entry name" value="C-terminal effector domain of the bipartite response regulators"/>
    <property type="match status" value="1"/>
</dbReference>
<keyword evidence="5" id="KW-1185">Reference proteome</keyword>
<evidence type="ECO:0000313" key="4">
    <source>
        <dbReference type="EMBL" id="WIM94426.1"/>
    </source>
</evidence>
<dbReference type="CDD" id="cd06170">
    <property type="entry name" value="LuxR_C_like"/>
    <property type="match status" value="1"/>
</dbReference>
<dbReference type="RefSeq" id="WP_284915629.1">
    <property type="nucleotide sequence ID" value="NZ_CP126980.1"/>
</dbReference>
<dbReference type="Pfam" id="PF00196">
    <property type="entry name" value="GerE"/>
    <property type="match status" value="1"/>
</dbReference>
<evidence type="ECO:0000313" key="5">
    <source>
        <dbReference type="Proteomes" id="UP001240150"/>
    </source>
</evidence>
<dbReference type="InterPro" id="IPR036388">
    <property type="entry name" value="WH-like_DNA-bd_sf"/>
</dbReference>
<dbReference type="InterPro" id="IPR011990">
    <property type="entry name" value="TPR-like_helical_dom_sf"/>
</dbReference>